<dbReference type="AlphaFoldDB" id="A0A4Q7L259"/>
<name>A0A4Q7L259_9PSEU</name>
<evidence type="ECO:0000313" key="2">
    <source>
        <dbReference type="Proteomes" id="UP000294257"/>
    </source>
</evidence>
<evidence type="ECO:0008006" key="3">
    <source>
        <dbReference type="Google" id="ProtNLM"/>
    </source>
</evidence>
<accession>A0A4Q7L259</accession>
<proteinExistence type="predicted"/>
<comment type="caution">
    <text evidence="1">The sequence shown here is derived from an EMBL/GenBank/DDBJ whole genome shotgun (WGS) entry which is preliminary data.</text>
</comment>
<dbReference type="OrthoDB" id="121143at2"/>
<sequence length="195" mass="21819">MLIEKRWWAGIRDGSITVMFRRWRRRQVTAGNVYRTAAGRIRVSDVTVVPPEKITKADARRAGYSSPDDVLADLRGEPSDPVYRLRLSYVDEPDPRDELAHDSALTDADVAAITGRLERLDRLSRNGSWTGPTLAIIRDNPGVRAPDLAATLGRETQPFKIDVRKLKNMGLTISLTVGYRISPRGAAYLEHLRGL</sequence>
<evidence type="ECO:0000313" key="1">
    <source>
        <dbReference type="EMBL" id="RZS43275.1"/>
    </source>
</evidence>
<gene>
    <name evidence="1" type="ORF">EV193_102254</name>
</gene>
<dbReference type="RefSeq" id="WP_130343146.1">
    <property type="nucleotide sequence ID" value="NZ_SGWQ01000002.1"/>
</dbReference>
<dbReference type="Proteomes" id="UP000294257">
    <property type="component" value="Unassembled WGS sequence"/>
</dbReference>
<protein>
    <recommendedName>
        <fullName evidence="3">ASCH domain-containing protein</fullName>
    </recommendedName>
</protein>
<reference evidence="1 2" key="1">
    <citation type="submission" date="2019-02" db="EMBL/GenBank/DDBJ databases">
        <title>Genomic Encyclopedia of Type Strains, Phase IV (KMG-IV): sequencing the most valuable type-strain genomes for metagenomic binning, comparative biology and taxonomic classification.</title>
        <authorList>
            <person name="Goeker M."/>
        </authorList>
    </citation>
    <scope>NUCLEOTIDE SEQUENCE [LARGE SCALE GENOMIC DNA]</scope>
    <source>
        <strain evidence="1 2">DSM 101727</strain>
    </source>
</reference>
<keyword evidence="2" id="KW-1185">Reference proteome</keyword>
<dbReference type="EMBL" id="SGWQ01000002">
    <property type="protein sequence ID" value="RZS43275.1"/>
    <property type="molecule type" value="Genomic_DNA"/>
</dbReference>
<organism evidence="1 2">
    <name type="scientific">Herbihabitans rhizosphaerae</name>
    <dbReference type="NCBI Taxonomy" id="1872711"/>
    <lineage>
        <taxon>Bacteria</taxon>
        <taxon>Bacillati</taxon>
        <taxon>Actinomycetota</taxon>
        <taxon>Actinomycetes</taxon>
        <taxon>Pseudonocardiales</taxon>
        <taxon>Pseudonocardiaceae</taxon>
        <taxon>Herbihabitans</taxon>
    </lineage>
</organism>